<evidence type="ECO:0000313" key="1">
    <source>
        <dbReference type="EMBL" id="GAA4626767.1"/>
    </source>
</evidence>
<organism evidence="1 2">
    <name type="scientific">Actinoallomurus vinaceus</name>
    <dbReference type="NCBI Taxonomy" id="1080074"/>
    <lineage>
        <taxon>Bacteria</taxon>
        <taxon>Bacillati</taxon>
        <taxon>Actinomycetota</taxon>
        <taxon>Actinomycetes</taxon>
        <taxon>Streptosporangiales</taxon>
        <taxon>Thermomonosporaceae</taxon>
        <taxon>Actinoallomurus</taxon>
    </lineage>
</organism>
<keyword evidence="2" id="KW-1185">Reference proteome</keyword>
<sequence length="270" mass="31098">MTTAEWPYDADRDDPLTQLRVPVAPLKPNTPYLVSFDRGSAARPNDVEASVIASYIDYERQYWFPVDYQRRLQESPLDVDDYHNTMTLHKYGPDHWAYRRATWEYPHPLLDPAKDQTPDKHLSIVALLDQVRVGPEIRWARWKRQRPELFEIAASAITSPAELLALPLQARYDGMILAHRVWPDDVLDTTPAKDAIAREDHDALIRAFGVPRAVTFTSDGRDAHPKAWCECHPEQDGAPWVRYERWTSDGREAHGYVCPTITCRRLLQSG</sequence>
<reference evidence="2" key="1">
    <citation type="journal article" date="2019" name="Int. J. Syst. Evol. Microbiol.">
        <title>The Global Catalogue of Microorganisms (GCM) 10K type strain sequencing project: providing services to taxonomists for standard genome sequencing and annotation.</title>
        <authorList>
            <consortium name="The Broad Institute Genomics Platform"/>
            <consortium name="The Broad Institute Genome Sequencing Center for Infectious Disease"/>
            <person name="Wu L."/>
            <person name="Ma J."/>
        </authorList>
    </citation>
    <scope>NUCLEOTIDE SEQUENCE [LARGE SCALE GENOMIC DNA]</scope>
    <source>
        <strain evidence="2">JCM 17939</strain>
    </source>
</reference>
<proteinExistence type="predicted"/>
<comment type="caution">
    <text evidence="1">The sequence shown here is derived from an EMBL/GenBank/DDBJ whole genome shotgun (WGS) entry which is preliminary data.</text>
</comment>
<gene>
    <name evidence="1" type="ORF">GCM10023196_036350</name>
</gene>
<name>A0ABP8UBT5_9ACTN</name>
<dbReference type="EMBL" id="BAABHK010000004">
    <property type="protein sequence ID" value="GAA4626767.1"/>
    <property type="molecule type" value="Genomic_DNA"/>
</dbReference>
<dbReference type="Proteomes" id="UP001501442">
    <property type="component" value="Unassembled WGS sequence"/>
</dbReference>
<dbReference type="RefSeq" id="WP_345432022.1">
    <property type="nucleotide sequence ID" value="NZ_BAABHK010000004.1"/>
</dbReference>
<accession>A0ABP8UBT5</accession>
<evidence type="ECO:0000313" key="2">
    <source>
        <dbReference type="Proteomes" id="UP001501442"/>
    </source>
</evidence>
<protein>
    <submittedName>
        <fullName evidence="1">Uncharacterized protein</fullName>
    </submittedName>
</protein>